<protein>
    <submittedName>
        <fullName evidence="1">Uncharacterized protein</fullName>
    </submittedName>
</protein>
<accession>A0ACD3RF25</accession>
<reference evidence="1" key="1">
    <citation type="submission" date="2018-11" db="EMBL/GenBank/DDBJ databases">
        <title>The sequence and de novo assembly of Larimichthys crocea genome using PacBio and Hi-C technologies.</title>
        <authorList>
            <person name="Xu P."/>
            <person name="Chen B."/>
            <person name="Zhou Z."/>
            <person name="Ke Q."/>
            <person name="Wu Y."/>
            <person name="Bai H."/>
            <person name="Pu F."/>
        </authorList>
    </citation>
    <scope>NUCLEOTIDE SEQUENCE</scope>
    <source>
        <tissue evidence="1">Muscle</tissue>
    </source>
</reference>
<dbReference type="EMBL" id="CM011679">
    <property type="protein sequence ID" value="TMS17952.1"/>
    <property type="molecule type" value="Genomic_DNA"/>
</dbReference>
<gene>
    <name evidence="1" type="ORF">E3U43_010278</name>
</gene>
<sequence length="142" mass="15955">MHKRSRVLAPAVPDQSLWGSRVTFNPFKKRPPFCLPVSCFVFQTFPTGEEPKTTDGLDVMLPYFVLLLLSRSDRASEKVFIPTHTHTHTHTSCKGVGCTTTTTVTTATEKERSVGYYFGLWARCLNDELKKKICNDCHVASS</sequence>
<keyword evidence="2" id="KW-1185">Reference proteome</keyword>
<name>A0ACD3RF25_LARCR</name>
<organism evidence="1 2">
    <name type="scientific">Larimichthys crocea</name>
    <name type="common">Large yellow croaker</name>
    <name type="synonym">Pseudosciaena crocea</name>
    <dbReference type="NCBI Taxonomy" id="215358"/>
    <lineage>
        <taxon>Eukaryota</taxon>
        <taxon>Metazoa</taxon>
        <taxon>Chordata</taxon>
        <taxon>Craniata</taxon>
        <taxon>Vertebrata</taxon>
        <taxon>Euteleostomi</taxon>
        <taxon>Actinopterygii</taxon>
        <taxon>Neopterygii</taxon>
        <taxon>Teleostei</taxon>
        <taxon>Neoteleostei</taxon>
        <taxon>Acanthomorphata</taxon>
        <taxon>Eupercaria</taxon>
        <taxon>Sciaenidae</taxon>
        <taxon>Larimichthys</taxon>
    </lineage>
</organism>
<evidence type="ECO:0000313" key="1">
    <source>
        <dbReference type="EMBL" id="TMS17952.1"/>
    </source>
</evidence>
<evidence type="ECO:0000313" key="2">
    <source>
        <dbReference type="Proteomes" id="UP000793456"/>
    </source>
</evidence>
<dbReference type="Proteomes" id="UP000793456">
    <property type="component" value="Chromosome VI"/>
</dbReference>
<proteinExistence type="predicted"/>
<comment type="caution">
    <text evidence="1">The sequence shown here is derived from an EMBL/GenBank/DDBJ whole genome shotgun (WGS) entry which is preliminary data.</text>
</comment>